<dbReference type="EMBL" id="PECH01000008">
    <property type="protein sequence ID" value="TDZ79389.1"/>
    <property type="molecule type" value="Genomic_DNA"/>
</dbReference>
<comment type="caution">
    <text evidence="1">The sequence shown here is derived from an EMBL/GenBank/DDBJ whole genome shotgun (WGS) entry which is preliminary data.</text>
</comment>
<reference evidence="1 2" key="1">
    <citation type="journal article" date="2019" name="Sci. Rep.">
        <title>Extended insight into the Mycobacterium chelonae-abscessus complex through whole genome sequencing of Mycobacterium salmoniphilum outbreak and Mycobacterium salmoniphilum-like strains.</title>
        <authorList>
            <person name="Behra P.R.K."/>
            <person name="Das S."/>
            <person name="Pettersson B.M.F."/>
            <person name="Shirreff L."/>
            <person name="DuCote T."/>
            <person name="Jacobsson K.G."/>
            <person name="Ennis D.G."/>
            <person name="Kirsebom L.A."/>
        </authorList>
    </citation>
    <scope>NUCLEOTIDE SEQUENCE [LARGE SCALE GENOMIC DNA]</scope>
    <source>
        <strain evidence="1 2">DE 4585</strain>
    </source>
</reference>
<dbReference type="Proteomes" id="UP000295117">
    <property type="component" value="Unassembled WGS sequence"/>
</dbReference>
<organism evidence="1 2">
    <name type="scientific">Mycobacteroides salmoniphilum</name>
    <dbReference type="NCBI Taxonomy" id="404941"/>
    <lineage>
        <taxon>Bacteria</taxon>
        <taxon>Bacillati</taxon>
        <taxon>Actinomycetota</taxon>
        <taxon>Actinomycetes</taxon>
        <taxon>Mycobacteriales</taxon>
        <taxon>Mycobacteriaceae</taxon>
        <taxon>Mycobacteroides</taxon>
    </lineage>
</organism>
<dbReference type="SUPFAM" id="SSF54637">
    <property type="entry name" value="Thioesterase/thiol ester dehydrase-isomerase"/>
    <property type="match status" value="1"/>
</dbReference>
<sequence>MSADASRGADSENVADMVNRLIGVSVPRIGQMGVAALEVRRGYAVAVVPVEGNTNHLGTVYAGVLFTLAEFMGGAIAMGTFDVGKYYPIVKAVEIAYLKPAKTEVRAEVWLDDVIAIGVAEMAAEKGTADFDLVCDLTDDAGVVVATSRACYQIRAYGT</sequence>
<dbReference type="Gene3D" id="3.10.129.10">
    <property type="entry name" value="Hotdog Thioesterase"/>
    <property type="match status" value="1"/>
</dbReference>
<protein>
    <submittedName>
        <fullName evidence="1">Putative thioesterase</fullName>
    </submittedName>
</protein>
<evidence type="ECO:0000313" key="2">
    <source>
        <dbReference type="Proteomes" id="UP000295117"/>
    </source>
</evidence>
<gene>
    <name evidence="1" type="ORF">DE4585_03132</name>
</gene>
<dbReference type="Pfam" id="PF14539">
    <property type="entry name" value="DUF4442"/>
    <property type="match status" value="1"/>
</dbReference>
<dbReference type="RefSeq" id="WP_134071929.1">
    <property type="nucleotide sequence ID" value="NZ_PECH01000008.1"/>
</dbReference>
<dbReference type="InterPro" id="IPR027961">
    <property type="entry name" value="DUF4442"/>
</dbReference>
<proteinExistence type="predicted"/>
<evidence type="ECO:0000313" key="1">
    <source>
        <dbReference type="EMBL" id="TDZ79389.1"/>
    </source>
</evidence>
<accession>A0A4R8RYP1</accession>
<dbReference type="AlphaFoldDB" id="A0A4R8RYP1"/>
<name>A0A4R8RYP1_9MYCO</name>
<dbReference type="CDD" id="cd03443">
    <property type="entry name" value="PaaI_thioesterase"/>
    <property type="match status" value="1"/>
</dbReference>
<dbReference type="InterPro" id="IPR029069">
    <property type="entry name" value="HotDog_dom_sf"/>
</dbReference>